<name>A0A918KQ94_9GAMM</name>
<keyword evidence="1" id="KW-0479">Metal-binding</keyword>
<dbReference type="PROSITE" id="PS51471">
    <property type="entry name" value="FE2OG_OXY"/>
    <property type="match status" value="1"/>
</dbReference>
<evidence type="ECO:0000256" key="1">
    <source>
        <dbReference type="RuleBase" id="RU003682"/>
    </source>
</evidence>
<dbReference type="GO" id="GO:0016491">
    <property type="term" value="F:oxidoreductase activity"/>
    <property type="evidence" value="ECO:0007669"/>
    <property type="project" value="UniProtKB-KW"/>
</dbReference>
<dbReference type="GO" id="GO:0046872">
    <property type="term" value="F:metal ion binding"/>
    <property type="evidence" value="ECO:0007669"/>
    <property type="project" value="UniProtKB-KW"/>
</dbReference>
<feature type="domain" description="Fe2OG dioxygenase" evidence="2">
    <location>
        <begin position="161"/>
        <end position="271"/>
    </location>
</feature>
<reference evidence="3" key="1">
    <citation type="journal article" date="2014" name="Int. J. Syst. Evol. Microbiol.">
        <title>Complete genome sequence of Corynebacterium casei LMG S-19264T (=DSM 44701T), isolated from a smear-ripened cheese.</title>
        <authorList>
            <consortium name="US DOE Joint Genome Institute (JGI-PGF)"/>
            <person name="Walter F."/>
            <person name="Albersmeier A."/>
            <person name="Kalinowski J."/>
            <person name="Ruckert C."/>
        </authorList>
    </citation>
    <scope>NUCLEOTIDE SEQUENCE</scope>
    <source>
        <strain evidence="3">KCTC 22169</strain>
    </source>
</reference>
<organism evidence="3 4">
    <name type="scientific">Saccharospirillum salsuginis</name>
    <dbReference type="NCBI Taxonomy" id="418750"/>
    <lineage>
        <taxon>Bacteria</taxon>
        <taxon>Pseudomonadati</taxon>
        <taxon>Pseudomonadota</taxon>
        <taxon>Gammaproteobacteria</taxon>
        <taxon>Oceanospirillales</taxon>
        <taxon>Saccharospirillaceae</taxon>
        <taxon>Saccharospirillum</taxon>
    </lineage>
</organism>
<keyword evidence="4" id="KW-1185">Reference proteome</keyword>
<accession>A0A918KQ94</accession>
<evidence type="ECO:0000313" key="3">
    <source>
        <dbReference type="EMBL" id="GGX71742.1"/>
    </source>
</evidence>
<evidence type="ECO:0000259" key="2">
    <source>
        <dbReference type="PROSITE" id="PS51471"/>
    </source>
</evidence>
<comment type="similarity">
    <text evidence="1">Belongs to the iron/ascorbate-dependent oxidoreductase family.</text>
</comment>
<dbReference type="AlphaFoldDB" id="A0A918KQ94"/>
<evidence type="ECO:0000313" key="4">
    <source>
        <dbReference type="Proteomes" id="UP000626148"/>
    </source>
</evidence>
<gene>
    <name evidence="3" type="ORF">GCM10007392_43880</name>
</gene>
<reference evidence="3" key="2">
    <citation type="submission" date="2020-09" db="EMBL/GenBank/DDBJ databases">
        <authorList>
            <person name="Sun Q."/>
            <person name="Kim S."/>
        </authorList>
    </citation>
    <scope>NUCLEOTIDE SEQUENCE</scope>
    <source>
        <strain evidence="3">KCTC 22169</strain>
    </source>
</reference>
<comment type="caution">
    <text evidence="3">The sequence shown here is derived from an EMBL/GenBank/DDBJ whole genome shotgun (WGS) entry which is preliminary data.</text>
</comment>
<dbReference type="RefSeq" id="WP_189612836.1">
    <property type="nucleotide sequence ID" value="NZ_BMXR01000015.1"/>
</dbReference>
<dbReference type="SUPFAM" id="SSF51197">
    <property type="entry name" value="Clavaminate synthase-like"/>
    <property type="match status" value="1"/>
</dbReference>
<keyword evidence="1" id="KW-0560">Oxidoreductase</keyword>
<sequence length="307" mass="34127">MTQALVTPPDASTTPLKFADAGRTDLADLVDLERYPIHDPDSPAWADLITRVKADLDRDGCSVLPAFLTGAGLAQAKQETNALAPKAFFQHLRCNIYNTEPDDRLADDDPRQLFFERSSGFVTRDTIPADTALQRIYVSPGMKRFVAECNDQPEVFEYADPFAGLVINTMPPGTQQPWHYDTNEFITTIMTQSPDEGGVFQYCPNIRTPGNENLDGVGRVLRGDDTSPIKELRLRPGDLQMFRGRYSLHQVSRVRGDTARLTAVLAYAKKPGVVGPVERTRQLYGRVSEAHILAERAQADSYDGLIR</sequence>
<protein>
    <recommendedName>
        <fullName evidence="2">Fe2OG dioxygenase domain-containing protein</fullName>
    </recommendedName>
</protein>
<keyword evidence="1" id="KW-0408">Iron</keyword>
<proteinExistence type="inferred from homology"/>
<dbReference type="Proteomes" id="UP000626148">
    <property type="component" value="Unassembled WGS sequence"/>
</dbReference>
<dbReference type="InterPro" id="IPR005123">
    <property type="entry name" value="Oxoglu/Fe-dep_dioxygenase_dom"/>
</dbReference>
<dbReference type="Gene3D" id="2.60.120.620">
    <property type="entry name" value="q2cbj1_9rhob like domain"/>
    <property type="match status" value="1"/>
</dbReference>
<dbReference type="InterPro" id="IPR056470">
    <property type="entry name" value="BesD/HalB-like"/>
</dbReference>
<dbReference type="Pfam" id="PF23169">
    <property type="entry name" value="HalD"/>
    <property type="match status" value="1"/>
</dbReference>
<dbReference type="EMBL" id="BMXR01000015">
    <property type="protein sequence ID" value="GGX71742.1"/>
    <property type="molecule type" value="Genomic_DNA"/>
</dbReference>